<evidence type="ECO:0000256" key="1">
    <source>
        <dbReference type="SAM" id="Phobius"/>
    </source>
</evidence>
<reference evidence="2" key="1">
    <citation type="journal article" date="2021" name="Proc. Natl. Acad. Sci. U.S.A.">
        <title>A Catalog of Tens of Thousands of Viruses from Human Metagenomes Reveals Hidden Associations with Chronic Diseases.</title>
        <authorList>
            <person name="Tisza M.J."/>
            <person name="Buck C.B."/>
        </authorList>
    </citation>
    <scope>NUCLEOTIDE SEQUENCE</scope>
    <source>
        <strain evidence="2">CtGns7</strain>
    </source>
</reference>
<feature type="transmembrane region" description="Helical" evidence="1">
    <location>
        <begin position="20"/>
        <end position="39"/>
    </location>
</feature>
<protein>
    <submittedName>
        <fullName evidence="2">Uncharacterized protein</fullName>
    </submittedName>
</protein>
<accession>A0A8S5S9W8</accession>
<keyword evidence="1" id="KW-1133">Transmembrane helix</keyword>
<keyword evidence="1" id="KW-0812">Transmembrane</keyword>
<proteinExistence type="predicted"/>
<keyword evidence="1" id="KW-0472">Membrane</keyword>
<sequence length="43" mass="5112">MQHHIRLMLFHSLLFGLKWYLNLLQPVVTCLGIFLSLNFNKIV</sequence>
<evidence type="ECO:0000313" key="2">
    <source>
        <dbReference type="EMBL" id="DAF47479.1"/>
    </source>
</evidence>
<organism evidence="2">
    <name type="scientific">Phage sp. ctGns7</name>
    <dbReference type="NCBI Taxonomy" id="2828003"/>
    <lineage>
        <taxon>Viruses</taxon>
    </lineage>
</organism>
<name>A0A8S5S9W8_9VIRU</name>
<dbReference type="EMBL" id="BK032555">
    <property type="protein sequence ID" value="DAF47479.1"/>
    <property type="molecule type" value="Genomic_DNA"/>
</dbReference>